<evidence type="ECO:0000313" key="2">
    <source>
        <dbReference type="EMBL" id="GBQ87932.1"/>
    </source>
</evidence>
<evidence type="ECO:0000256" key="1">
    <source>
        <dbReference type="SAM" id="MobiDB-lite"/>
    </source>
</evidence>
<keyword evidence="3" id="KW-1185">Reference proteome</keyword>
<dbReference type="EMBL" id="BAPV01000010">
    <property type="protein sequence ID" value="GBQ87932.1"/>
    <property type="molecule type" value="Genomic_DNA"/>
</dbReference>
<sequence>MAPSGLEALSRQDEAKTRLSPRDDRLYSGAQTVSSALMGELEQFILAVSGSFLVKEDEFQLRLKLQTGKGAPYELLEALCQITQLYGWNMRDPDTPVLPEFLDKTRMGVDEFPEFFMGHREAFRIGSLD</sequence>
<accession>A0ABQ0Q2A6</accession>
<dbReference type="Proteomes" id="UP001062776">
    <property type="component" value="Unassembled WGS sequence"/>
</dbReference>
<comment type="caution">
    <text evidence="2">The sequence shown here is derived from an EMBL/GenBank/DDBJ whole genome shotgun (WGS) entry which is preliminary data.</text>
</comment>
<proteinExistence type="predicted"/>
<feature type="region of interest" description="Disordered" evidence="1">
    <location>
        <begin position="1"/>
        <end position="20"/>
    </location>
</feature>
<feature type="compositionally biased region" description="Basic and acidic residues" evidence="1">
    <location>
        <begin position="10"/>
        <end position="20"/>
    </location>
</feature>
<gene>
    <name evidence="2" type="ORF">AA0535_1406</name>
</gene>
<name>A0ABQ0Q2A6_9PROT</name>
<evidence type="ECO:0000313" key="3">
    <source>
        <dbReference type="Proteomes" id="UP001062776"/>
    </source>
</evidence>
<reference evidence="2" key="1">
    <citation type="submission" date="2013-04" db="EMBL/GenBank/DDBJ databases">
        <title>The genome sequencing project of 58 acetic acid bacteria.</title>
        <authorList>
            <person name="Okamoto-Kainuma A."/>
            <person name="Ishikawa M."/>
            <person name="Umino S."/>
            <person name="Koizumi Y."/>
            <person name="Shiwa Y."/>
            <person name="Yoshikawa H."/>
            <person name="Matsutani M."/>
            <person name="Matsushita K."/>
        </authorList>
    </citation>
    <scope>NUCLEOTIDE SEQUENCE</scope>
    <source>
        <strain evidence="2">NRIC 0535</strain>
    </source>
</reference>
<protein>
    <submittedName>
        <fullName evidence="2">Uncharacterized protein</fullName>
    </submittedName>
</protein>
<organism evidence="2 3">
    <name type="scientific">Asaia krungthepensis NRIC 0535</name>
    <dbReference type="NCBI Taxonomy" id="1307925"/>
    <lineage>
        <taxon>Bacteria</taxon>
        <taxon>Pseudomonadati</taxon>
        <taxon>Pseudomonadota</taxon>
        <taxon>Alphaproteobacteria</taxon>
        <taxon>Acetobacterales</taxon>
        <taxon>Acetobacteraceae</taxon>
        <taxon>Asaia</taxon>
    </lineage>
</organism>